<gene>
    <name evidence="9" type="ORF">ACFR9U_20760</name>
</gene>
<feature type="transmembrane region" description="Helical" evidence="7">
    <location>
        <begin position="196"/>
        <end position="218"/>
    </location>
</feature>
<dbReference type="PANTHER" id="PTHR43386:SF1">
    <property type="entry name" value="D,D-DIPEPTIDE TRANSPORT SYSTEM PERMEASE PROTEIN DDPC-RELATED"/>
    <property type="match status" value="1"/>
</dbReference>
<evidence type="ECO:0000256" key="4">
    <source>
        <dbReference type="ARBA" id="ARBA00022692"/>
    </source>
</evidence>
<organism evidence="9 10">
    <name type="scientific">Halorientalis brevis</name>
    <dbReference type="NCBI Taxonomy" id="1126241"/>
    <lineage>
        <taxon>Archaea</taxon>
        <taxon>Methanobacteriati</taxon>
        <taxon>Methanobacteriota</taxon>
        <taxon>Stenosarchaea group</taxon>
        <taxon>Halobacteria</taxon>
        <taxon>Halobacteriales</taxon>
        <taxon>Haloarculaceae</taxon>
        <taxon>Halorientalis</taxon>
    </lineage>
</organism>
<dbReference type="Pfam" id="PF12911">
    <property type="entry name" value="OppC_N"/>
    <property type="match status" value="1"/>
</dbReference>
<feature type="transmembrane region" description="Helical" evidence="7">
    <location>
        <begin position="109"/>
        <end position="129"/>
    </location>
</feature>
<feature type="domain" description="ABC transmembrane type-1" evidence="8">
    <location>
        <begin position="190"/>
        <end position="378"/>
    </location>
</feature>
<evidence type="ECO:0000259" key="8">
    <source>
        <dbReference type="PROSITE" id="PS50928"/>
    </source>
</evidence>
<comment type="caution">
    <text evidence="9">The sequence shown here is derived from an EMBL/GenBank/DDBJ whole genome shotgun (WGS) entry which is preliminary data.</text>
</comment>
<evidence type="ECO:0000256" key="3">
    <source>
        <dbReference type="ARBA" id="ARBA00022475"/>
    </source>
</evidence>
<dbReference type="SUPFAM" id="SSF161098">
    <property type="entry name" value="MetI-like"/>
    <property type="match status" value="1"/>
</dbReference>
<keyword evidence="5 7" id="KW-1133">Transmembrane helix</keyword>
<evidence type="ECO:0000256" key="7">
    <source>
        <dbReference type="RuleBase" id="RU363032"/>
    </source>
</evidence>
<keyword evidence="3" id="KW-1003">Cell membrane</keyword>
<comment type="similarity">
    <text evidence="7">Belongs to the binding-protein-dependent transport system permease family.</text>
</comment>
<dbReference type="GO" id="GO:0005886">
    <property type="term" value="C:plasma membrane"/>
    <property type="evidence" value="ECO:0007669"/>
    <property type="project" value="UniProtKB-SubCell"/>
</dbReference>
<name>A0ABD6CJF3_9EURY</name>
<reference evidence="9 10" key="1">
    <citation type="journal article" date="2019" name="Int. J. Syst. Evol. Microbiol.">
        <title>The Global Catalogue of Microorganisms (GCM) 10K type strain sequencing project: providing services to taxonomists for standard genome sequencing and annotation.</title>
        <authorList>
            <consortium name="The Broad Institute Genomics Platform"/>
            <consortium name="The Broad Institute Genome Sequencing Center for Infectious Disease"/>
            <person name="Wu L."/>
            <person name="Ma J."/>
        </authorList>
    </citation>
    <scope>NUCLEOTIDE SEQUENCE [LARGE SCALE GENOMIC DNA]</scope>
    <source>
        <strain evidence="9 10">CGMCC 1.12125</strain>
    </source>
</reference>
<dbReference type="InterPro" id="IPR000515">
    <property type="entry name" value="MetI-like"/>
</dbReference>
<protein>
    <submittedName>
        <fullName evidence="9">ABC transporter permease</fullName>
    </submittedName>
</protein>
<dbReference type="Proteomes" id="UP001597119">
    <property type="component" value="Unassembled WGS sequence"/>
</dbReference>
<evidence type="ECO:0000256" key="5">
    <source>
        <dbReference type="ARBA" id="ARBA00022989"/>
    </source>
</evidence>
<sequence length="391" mass="42614">MTGATDPDQVRFEDVDWDALDGRRVPVSRRTLAMGAVVLVLAAVFLYDFFLVPTGTPTIPGLGWNVTQLDWLFVLTLLALLFYVVVPLVRNRRLTMHYWRQFRKNKAAVASLAFLAVIFTVGTFGPLVIARPELNVLNAYQPPVWTSVSETVPVECAGPVVDGACHGTWAHPLGTTGQGKDILTLMVFGMRVSMQVGLIATLLIVVIGTAVGTTAAYVGGLVDEALMRYVDIQLTFPTFFLYLLLVYLFGGSLFLLIVIFGLTSWGGIARLVRSEALQRREEEYVDAAVAAGASKTRIITRHIVPNVSNTVITAATLTIPGLILAEAALSFIQLGDPAIPSWGQVIATGRGDLYTAWWISTIPGVFLFLTILAFNFLGEALRDSLDPRVEQ</sequence>
<dbReference type="InterPro" id="IPR035906">
    <property type="entry name" value="MetI-like_sf"/>
</dbReference>
<dbReference type="EMBL" id="JBHUDJ010000015">
    <property type="protein sequence ID" value="MFD1589414.1"/>
    <property type="molecule type" value="Genomic_DNA"/>
</dbReference>
<evidence type="ECO:0000256" key="1">
    <source>
        <dbReference type="ARBA" id="ARBA00004651"/>
    </source>
</evidence>
<dbReference type="PROSITE" id="PS50928">
    <property type="entry name" value="ABC_TM1"/>
    <property type="match status" value="1"/>
</dbReference>
<dbReference type="AlphaFoldDB" id="A0ABD6CJF3"/>
<dbReference type="RefSeq" id="WP_247381139.1">
    <property type="nucleotide sequence ID" value="NZ_JALLGV010000009.1"/>
</dbReference>
<keyword evidence="6 7" id="KW-0472">Membrane</keyword>
<dbReference type="InterPro" id="IPR025966">
    <property type="entry name" value="OppC_N"/>
</dbReference>
<proteinExistence type="inferred from homology"/>
<feature type="transmembrane region" description="Helical" evidence="7">
    <location>
        <begin position="71"/>
        <end position="89"/>
    </location>
</feature>
<dbReference type="Pfam" id="PF00528">
    <property type="entry name" value="BPD_transp_1"/>
    <property type="match status" value="1"/>
</dbReference>
<dbReference type="Gene3D" id="1.10.3720.10">
    <property type="entry name" value="MetI-like"/>
    <property type="match status" value="1"/>
</dbReference>
<keyword evidence="10" id="KW-1185">Reference proteome</keyword>
<dbReference type="PANTHER" id="PTHR43386">
    <property type="entry name" value="OLIGOPEPTIDE TRANSPORT SYSTEM PERMEASE PROTEIN APPC"/>
    <property type="match status" value="1"/>
</dbReference>
<keyword evidence="4 7" id="KW-0812">Transmembrane</keyword>
<evidence type="ECO:0000313" key="9">
    <source>
        <dbReference type="EMBL" id="MFD1589414.1"/>
    </source>
</evidence>
<comment type="subcellular location">
    <subcellularLocation>
        <location evidence="1 7">Cell membrane</location>
        <topology evidence="1 7">Multi-pass membrane protein</topology>
    </subcellularLocation>
</comment>
<accession>A0ABD6CJF3</accession>
<feature type="transmembrane region" description="Helical" evidence="7">
    <location>
        <begin position="239"/>
        <end position="262"/>
    </location>
</feature>
<dbReference type="CDD" id="cd06261">
    <property type="entry name" value="TM_PBP2"/>
    <property type="match status" value="1"/>
</dbReference>
<evidence type="ECO:0000313" key="10">
    <source>
        <dbReference type="Proteomes" id="UP001597119"/>
    </source>
</evidence>
<feature type="transmembrane region" description="Helical" evidence="7">
    <location>
        <begin position="32"/>
        <end position="51"/>
    </location>
</feature>
<evidence type="ECO:0000256" key="2">
    <source>
        <dbReference type="ARBA" id="ARBA00022448"/>
    </source>
</evidence>
<feature type="transmembrane region" description="Helical" evidence="7">
    <location>
        <begin position="357"/>
        <end position="378"/>
    </location>
</feature>
<dbReference type="InterPro" id="IPR050366">
    <property type="entry name" value="BP-dependent_transpt_permease"/>
</dbReference>
<keyword evidence="2 7" id="KW-0813">Transport</keyword>
<evidence type="ECO:0000256" key="6">
    <source>
        <dbReference type="ARBA" id="ARBA00023136"/>
    </source>
</evidence>